<dbReference type="AlphaFoldDB" id="A0ABD0WHD3"/>
<keyword evidence="3" id="KW-1185">Reference proteome</keyword>
<evidence type="ECO:0000313" key="3">
    <source>
        <dbReference type="Proteomes" id="UP001557470"/>
    </source>
</evidence>
<proteinExistence type="predicted"/>
<dbReference type="EMBL" id="JAGEUA010000010">
    <property type="protein sequence ID" value="KAL0964086.1"/>
    <property type="molecule type" value="Genomic_DNA"/>
</dbReference>
<keyword evidence="1" id="KW-0812">Transmembrane</keyword>
<comment type="caution">
    <text evidence="2">The sequence shown here is derived from an EMBL/GenBank/DDBJ whole genome shotgun (WGS) entry which is preliminary data.</text>
</comment>
<accession>A0ABD0WHD3</accession>
<evidence type="ECO:0000256" key="1">
    <source>
        <dbReference type="SAM" id="Phobius"/>
    </source>
</evidence>
<gene>
    <name evidence="2" type="ORF">UPYG_G00318370</name>
</gene>
<name>A0ABD0WHD3_UMBPY</name>
<keyword evidence="1" id="KW-0472">Membrane</keyword>
<dbReference type="Proteomes" id="UP001557470">
    <property type="component" value="Unassembled WGS sequence"/>
</dbReference>
<reference evidence="2 3" key="1">
    <citation type="submission" date="2024-06" db="EMBL/GenBank/DDBJ databases">
        <authorList>
            <person name="Pan Q."/>
            <person name="Wen M."/>
            <person name="Jouanno E."/>
            <person name="Zahm M."/>
            <person name="Klopp C."/>
            <person name="Cabau C."/>
            <person name="Louis A."/>
            <person name="Berthelot C."/>
            <person name="Parey E."/>
            <person name="Roest Crollius H."/>
            <person name="Montfort J."/>
            <person name="Robinson-Rechavi M."/>
            <person name="Bouchez O."/>
            <person name="Lampietro C."/>
            <person name="Lopez Roques C."/>
            <person name="Donnadieu C."/>
            <person name="Postlethwait J."/>
            <person name="Bobe J."/>
            <person name="Verreycken H."/>
            <person name="Guiguen Y."/>
        </authorList>
    </citation>
    <scope>NUCLEOTIDE SEQUENCE [LARGE SCALE GENOMIC DNA]</scope>
    <source>
        <strain evidence="2">Up_M1</strain>
        <tissue evidence="2">Testis</tissue>
    </source>
</reference>
<protein>
    <submittedName>
        <fullName evidence="2">Uncharacterized protein</fullName>
    </submittedName>
</protein>
<organism evidence="2 3">
    <name type="scientific">Umbra pygmaea</name>
    <name type="common">Eastern mudminnow</name>
    <dbReference type="NCBI Taxonomy" id="75934"/>
    <lineage>
        <taxon>Eukaryota</taxon>
        <taxon>Metazoa</taxon>
        <taxon>Chordata</taxon>
        <taxon>Craniata</taxon>
        <taxon>Vertebrata</taxon>
        <taxon>Euteleostomi</taxon>
        <taxon>Actinopterygii</taxon>
        <taxon>Neopterygii</taxon>
        <taxon>Teleostei</taxon>
        <taxon>Protacanthopterygii</taxon>
        <taxon>Esociformes</taxon>
        <taxon>Umbridae</taxon>
        <taxon>Umbra</taxon>
    </lineage>
</organism>
<evidence type="ECO:0000313" key="2">
    <source>
        <dbReference type="EMBL" id="KAL0964086.1"/>
    </source>
</evidence>
<sequence length="96" mass="10956">MQMMVSHFSIIGGTSMEMRVLRMRSCALTNELASSVNWAGKMIKEQLRNLPYSIQYFPLPVPPLMYSIAYILYSVVFLFCLRCFDIADGCGKSFLI</sequence>
<keyword evidence="1" id="KW-1133">Transmembrane helix</keyword>
<feature type="transmembrane region" description="Helical" evidence="1">
    <location>
        <begin position="64"/>
        <end position="84"/>
    </location>
</feature>